<dbReference type="EC" id="6.3.5.7" evidence="3 10"/>
<evidence type="ECO:0000313" key="13">
    <source>
        <dbReference type="Proteomes" id="UP001056381"/>
    </source>
</evidence>
<dbReference type="HAMAP" id="MF_00120">
    <property type="entry name" value="GatA"/>
    <property type="match status" value="1"/>
</dbReference>
<comment type="catalytic activity">
    <reaction evidence="9 10">
        <text>L-glutamyl-tRNA(Gln) + L-glutamine + ATP + H2O = L-glutaminyl-tRNA(Gln) + L-glutamate + ADP + phosphate + H(+)</text>
        <dbReference type="Rhea" id="RHEA:17521"/>
        <dbReference type="Rhea" id="RHEA-COMP:9681"/>
        <dbReference type="Rhea" id="RHEA-COMP:9684"/>
        <dbReference type="ChEBI" id="CHEBI:15377"/>
        <dbReference type="ChEBI" id="CHEBI:15378"/>
        <dbReference type="ChEBI" id="CHEBI:29985"/>
        <dbReference type="ChEBI" id="CHEBI:30616"/>
        <dbReference type="ChEBI" id="CHEBI:43474"/>
        <dbReference type="ChEBI" id="CHEBI:58359"/>
        <dbReference type="ChEBI" id="CHEBI:78520"/>
        <dbReference type="ChEBI" id="CHEBI:78521"/>
        <dbReference type="ChEBI" id="CHEBI:456216"/>
        <dbReference type="EC" id="6.3.5.7"/>
    </reaction>
</comment>
<evidence type="ECO:0000256" key="8">
    <source>
        <dbReference type="ARBA" id="ARBA00022917"/>
    </source>
</evidence>
<dbReference type="GO" id="GO:0006412">
    <property type="term" value="P:translation"/>
    <property type="evidence" value="ECO:0007669"/>
    <property type="project" value="UniProtKB-UniRule"/>
</dbReference>
<evidence type="ECO:0000256" key="2">
    <source>
        <dbReference type="ARBA" id="ARBA00011123"/>
    </source>
</evidence>
<sequence>MNFQEARHNFRNKKVSAKELTEESLKKAKEKSDLNAFISHFEEYALERASNIDLNFNKFKDKPLSGIPIAHKDIFCTDGKKTTCASKMLENFIPPYESTVTKNCNDAGSIMIGKTNMDEFAMGSSNETSFFGPVKNPWGDSLVPGGSSGGSAACVAADITTISTGTDTGGSIRQPAALCGITGLKPTYGLVSRWGMIAFCSSMDQAGPLARDAFACSALLNAMASYDDKDSTCSKRESIDYEAGLSKDFGKLKIGVLKGIENLGISEEVLNAYESSKKILEQLGHSFVELDFTELSSGICSYYVIAPAECSSNLSRFDGVKYGHRSEAKNISELYLKTRAEGFGDEVQKRILIGSYVLSAGFYDAYYRKAQKVRRMIKSKFDEFFKDVDLVLLPTTLDQAFEMNRESSDPNRMYKEDLLTIPANLAGLPAMSLPNGFSKNLPIGVQFVGNYFSEELLLNTAHKMQEVTDWHKIVP</sequence>
<dbReference type="GO" id="GO:0030956">
    <property type="term" value="C:glutamyl-tRNA(Gln) amidotransferase complex"/>
    <property type="evidence" value="ECO:0007669"/>
    <property type="project" value="InterPro"/>
</dbReference>
<comment type="similarity">
    <text evidence="1 10">Belongs to the amidase family. GatA subfamily.</text>
</comment>
<dbReference type="Pfam" id="PF01425">
    <property type="entry name" value="Amidase"/>
    <property type="match status" value="1"/>
</dbReference>
<keyword evidence="8 10" id="KW-0648">Protein biosynthesis</keyword>
<accession>A0A9Q8X289</accession>
<evidence type="ECO:0000256" key="10">
    <source>
        <dbReference type="HAMAP-Rule" id="MF_00120"/>
    </source>
</evidence>
<proteinExistence type="inferred from homology"/>
<evidence type="ECO:0000256" key="6">
    <source>
        <dbReference type="ARBA" id="ARBA00022741"/>
    </source>
</evidence>
<dbReference type="PANTHER" id="PTHR11895">
    <property type="entry name" value="TRANSAMIDASE"/>
    <property type="match status" value="1"/>
</dbReference>
<dbReference type="InterPro" id="IPR004412">
    <property type="entry name" value="GatA"/>
</dbReference>
<feature type="domain" description="Amidase" evidence="11">
    <location>
        <begin position="19"/>
        <end position="458"/>
    </location>
</feature>
<dbReference type="Proteomes" id="UP001056381">
    <property type="component" value="Chromosome"/>
</dbReference>
<evidence type="ECO:0000256" key="1">
    <source>
        <dbReference type="ARBA" id="ARBA00008069"/>
    </source>
</evidence>
<comment type="function">
    <text evidence="10">Allows the formation of correctly charged Gln-tRNA(Gln) through the transamidation of misacylated Glu-tRNA(Gln) in organisms which lack glutaminyl-tRNA synthetase. The reaction takes place in the presence of glutamine and ATP through an activated gamma-phospho-Glu-tRNA(Gln).</text>
</comment>
<name>A0A9Q8X289_9GAMM</name>
<keyword evidence="13" id="KW-1185">Reference proteome</keyword>
<keyword evidence="6 10" id="KW-0547">Nucleotide-binding</keyword>
<dbReference type="PROSITE" id="PS00571">
    <property type="entry name" value="AMIDASES"/>
    <property type="match status" value="1"/>
</dbReference>
<dbReference type="EMBL" id="CP097966">
    <property type="protein sequence ID" value="URQ63455.1"/>
    <property type="molecule type" value="Genomic_DNA"/>
</dbReference>
<dbReference type="NCBIfam" id="TIGR00132">
    <property type="entry name" value="gatA"/>
    <property type="match status" value="1"/>
</dbReference>
<reference evidence="12" key="1">
    <citation type="submission" date="2022-05" db="EMBL/GenBank/DDBJ databases">
        <title>Single-amplified genomics reveal most streamlined microbe among free-living bacteria.</title>
        <authorList>
            <person name="Roda-Garcia J."/>
            <person name="Haro-Moreno J.M."/>
            <person name="Rodriguez-Valera F."/>
            <person name="Almagro-Moreno S."/>
            <person name="Lopez-Perez M."/>
        </authorList>
    </citation>
    <scope>NUCLEOTIDE SEQUENCE</scope>
    <source>
        <strain evidence="12">TMED112-D2-2</strain>
    </source>
</reference>
<dbReference type="AlphaFoldDB" id="A0A9Q8X289"/>
<organism evidence="12 13">
    <name type="scientific">SAR86 cluster bacterium</name>
    <dbReference type="NCBI Taxonomy" id="2030880"/>
    <lineage>
        <taxon>Bacteria</taxon>
        <taxon>Pseudomonadati</taxon>
        <taxon>Pseudomonadota</taxon>
        <taxon>Gammaproteobacteria</taxon>
        <taxon>SAR86 cluster</taxon>
    </lineage>
</organism>
<evidence type="ECO:0000256" key="4">
    <source>
        <dbReference type="ARBA" id="ARBA00014428"/>
    </source>
</evidence>
<evidence type="ECO:0000259" key="11">
    <source>
        <dbReference type="Pfam" id="PF01425"/>
    </source>
</evidence>
<dbReference type="InterPro" id="IPR023631">
    <property type="entry name" value="Amidase_dom"/>
</dbReference>
<keyword evidence="7 10" id="KW-0067">ATP-binding</keyword>
<dbReference type="InterPro" id="IPR036928">
    <property type="entry name" value="AS_sf"/>
</dbReference>
<feature type="active site" description="Charge relay system" evidence="10">
    <location>
        <position position="72"/>
    </location>
</feature>
<protein>
    <recommendedName>
        <fullName evidence="4 10">Glutamyl-tRNA(Gln) amidotransferase subunit A</fullName>
        <shortName evidence="10">Glu-ADT subunit A</shortName>
        <ecNumber evidence="3 10">6.3.5.7</ecNumber>
    </recommendedName>
</protein>
<dbReference type="GO" id="GO:0050567">
    <property type="term" value="F:glutaminyl-tRNA synthase (glutamine-hydrolyzing) activity"/>
    <property type="evidence" value="ECO:0007669"/>
    <property type="project" value="UniProtKB-UniRule"/>
</dbReference>
<dbReference type="GO" id="GO:0005524">
    <property type="term" value="F:ATP binding"/>
    <property type="evidence" value="ECO:0007669"/>
    <property type="project" value="UniProtKB-KW"/>
</dbReference>
<evidence type="ECO:0000256" key="5">
    <source>
        <dbReference type="ARBA" id="ARBA00022598"/>
    </source>
</evidence>
<dbReference type="SUPFAM" id="SSF75304">
    <property type="entry name" value="Amidase signature (AS) enzymes"/>
    <property type="match status" value="1"/>
</dbReference>
<feature type="active site" description="Charge relay system" evidence="10">
    <location>
        <position position="147"/>
    </location>
</feature>
<evidence type="ECO:0000256" key="3">
    <source>
        <dbReference type="ARBA" id="ARBA00012739"/>
    </source>
</evidence>
<evidence type="ECO:0000313" key="12">
    <source>
        <dbReference type="EMBL" id="URQ63455.1"/>
    </source>
</evidence>
<gene>
    <name evidence="10 12" type="primary">gatA</name>
    <name evidence="12" type="ORF">M9B40_01465</name>
</gene>
<dbReference type="InterPro" id="IPR020556">
    <property type="entry name" value="Amidase_CS"/>
</dbReference>
<dbReference type="InterPro" id="IPR000120">
    <property type="entry name" value="Amidase"/>
</dbReference>
<evidence type="ECO:0000256" key="7">
    <source>
        <dbReference type="ARBA" id="ARBA00022840"/>
    </source>
</evidence>
<keyword evidence="5 10" id="KW-0436">Ligase</keyword>
<evidence type="ECO:0000256" key="9">
    <source>
        <dbReference type="ARBA" id="ARBA00047407"/>
    </source>
</evidence>
<dbReference type="Gene3D" id="3.90.1300.10">
    <property type="entry name" value="Amidase signature (AS) domain"/>
    <property type="match status" value="1"/>
</dbReference>
<feature type="active site" description="Acyl-ester intermediate" evidence="10">
    <location>
        <position position="171"/>
    </location>
</feature>
<dbReference type="PANTHER" id="PTHR11895:SF151">
    <property type="entry name" value="GLUTAMYL-TRNA(GLN) AMIDOTRANSFERASE SUBUNIT A"/>
    <property type="match status" value="1"/>
</dbReference>
<comment type="subunit">
    <text evidence="2 10">Heterotrimer of A, B and C subunits.</text>
</comment>